<evidence type="ECO:0000256" key="2">
    <source>
        <dbReference type="ARBA" id="ARBA00022679"/>
    </source>
</evidence>
<dbReference type="GO" id="GO:0032259">
    <property type="term" value="P:methylation"/>
    <property type="evidence" value="ECO:0007669"/>
    <property type="project" value="UniProtKB-KW"/>
</dbReference>
<evidence type="ECO:0000313" key="5">
    <source>
        <dbReference type="Proteomes" id="UP000632125"/>
    </source>
</evidence>
<comment type="caution">
    <text evidence="4">The sequence shown here is derived from an EMBL/GenBank/DDBJ whole genome shotgun (WGS) entry which is preliminary data.</text>
</comment>
<dbReference type="Gene3D" id="3.40.50.150">
    <property type="entry name" value="Vaccinia Virus protein VP39"/>
    <property type="match status" value="1"/>
</dbReference>
<dbReference type="AlphaFoldDB" id="A0A927CR48"/>
<dbReference type="Pfam" id="PF13649">
    <property type="entry name" value="Methyltransf_25"/>
    <property type="match status" value="1"/>
</dbReference>
<dbReference type="PANTHER" id="PTHR43861:SF1">
    <property type="entry name" value="TRANS-ACONITATE 2-METHYLTRANSFERASE"/>
    <property type="match status" value="1"/>
</dbReference>
<organism evidence="4 5">
    <name type="scientific">Paenibacillus arenilitoris</name>
    <dbReference type="NCBI Taxonomy" id="2772299"/>
    <lineage>
        <taxon>Bacteria</taxon>
        <taxon>Bacillati</taxon>
        <taxon>Bacillota</taxon>
        <taxon>Bacilli</taxon>
        <taxon>Bacillales</taxon>
        <taxon>Paenibacillaceae</taxon>
        <taxon>Paenibacillus</taxon>
    </lineage>
</organism>
<evidence type="ECO:0000313" key="4">
    <source>
        <dbReference type="EMBL" id="MBD2871298.1"/>
    </source>
</evidence>
<accession>A0A927CR48</accession>
<dbReference type="SUPFAM" id="SSF53335">
    <property type="entry name" value="S-adenosyl-L-methionine-dependent methyltransferases"/>
    <property type="match status" value="1"/>
</dbReference>
<feature type="domain" description="Methyltransferase" evidence="3">
    <location>
        <begin position="47"/>
        <end position="141"/>
    </location>
</feature>
<keyword evidence="1 4" id="KW-0489">Methyltransferase</keyword>
<reference evidence="4" key="1">
    <citation type="submission" date="2020-09" db="EMBL/GenBank/DDBJ databases">
        <title>A novel bacterium of genus Paenibacillus, isolated from South China Sea.</title>
        <authorList>
            <person name="Huang H."/>
            <person name="Mo K."/>
            <person name="Hu Y."/>
        </authorList>
    </citation>
    <scope>NUCLEOTIDE SEQUENCE</scope>
    <source>
        <strain evidence="4">IB182493</strain>
    </source>
</reference>
<dbReference type="RefSeq" id="WP_190864954.1">
    <property type="nucleotide sequence ID" value="NZ_JACXIY010000028.1"/>
</dbReference>
<dbReference type="InterPro" id="IPR041698">
    <property type="entry name" value="Methyltransf_25"/>
</dbReference>
<dbReference type="CDD" id="cd02440">
    <property type="entry name" value="AdoMet_MTases"/>
    <property type="match status" value="1"/>
</dbReference>
<gene>
    <name evidence="4" type="ORF">IDH41_22170</name>
</gene>
<dbReference type="GO" id="GO:0008168">
    <property type="term" value="F:methyltransferase activity"/>
    <property type="evidence" value="ECO:0007669"/>
    <property type="project" value="UniProtKB-KW"/>
</dbReference>
<name>A0A927CR48_9BACL</name>
<evidence type="ECO:0000259" key="3">
    <source>
        <dbReference type="Pfam" id="PF13649"/>
    </source>
</evidence>
<keyword evidence="5" id="KW-1185">Reference proteome</keyword>
<evidence type="ECO:0000256" key="1">
    <source>
        <dbReference type="ARBA" id="ARBA00022603"/>
    </source>
</evidence>
<dbReference type="Proteomes" id="UP000632125">
    <property type="component" value="Unassembled WGS sequence"/>
</dbReference>
<keyword evidence="2" id="KW-0808">Transferase</keyword>
<sequence length="225" mass="25376">MSDTVKKQFDAAARDYDRQRRQLIPCFDDFYGTAADWVRFGGTTPRILDLGAGTGLLSAFMRDKFPDAALTLIDLSDEMLKEARARFKDDPNVRYVAGDYTAYPYEERYDAVVSSLSIHHLPHEAKRALFRTVHGLLADGGVFVNADQAAGATPYFDESYMARWREEIRKSGLPAQAIDASIERRKLDINAGAFDQLQWLREAGFADCDCVYKHNGFAVFVAIKR</sequence>
<protein>
    <submittedName>
        <fullName evidence="4">Class I SAM-dependent methyltransferase</fullName>
    </submittedName>
</protein>
<dbReference type="InterPro" id="IPR029063">
    <property type="entry name" value="SAM-dependent_MTases_sf"/>
</dbReference>
<proteinExistence type="predicted"/>
<dbReference type="EMBL" id="JACXIY010000028">
    <property type="protein sequence ID" value="MBD2871298.1"/>
    <property type="molecule type" value="Genomic_DNA"/>
</dbReference>
<dbReference type="Gene3D" id="6.10.140.280">
    <property type="match status" value="1"/>
</dbReference>
<dbReference type="PANTHER" id="PTHR43861">
    <property type="entry name" value="TRANS-ACONITATE 2-METHYLTRANSFERASE-RELATED"/>
    <property type="match status" value="1"/>
</dbReference>